<comment type="caution">
    <text evidence="1">The sequence shown here is derived from an EMBL/GenBank/DDBJ whole genome shotgun (WGS) entry which is preliminary data.</text>
</comment>
<evidence type="ECO:0000313" key="2">
    <source>
        <dbReference type="Proteomes" id="UP000037109"/>
    </source>
</evidence>
<dbReference type="RefSeq" id="WP_053434765.1">
    <property type="nucleotide sequence ID" value="NZ_LGUF01000007.1"/>
</dbReference>
<dbReference type="EMBL" id="LGUF01000007">
    <property type="protein sequence ID" value="KON87414.1"/>
    <property type="molecule type" value="Genomic_DNA"/>
</dbReference>
<reference evidence="2" key="1">
    <citation type="submission" date="2015-07" db="EMBL/GenBank/DDBJ databases">
        <title>Fjat-10036 dsm4.</title>
        <authorList>
            <person name="Liu B."/>
            <person name="Wang J."/>
            <person name="Zhu Y."/>
            <person name="Liu G."/>
            <person name="Chen Q."/>
            <person name="Chen Z."/>
            <person name="Lan J."/>
            <person name="Che J."/>
            <person name="Ge C."/>
            <person name="Shi H."/>
            <person name="Pan Z."/>
            <person name="Liu X."/>
        </authorList>
    </citation>
    <scope>NUCLEOTIDE SEQUENCE [LARGE SCALE GENOMIC DNA]</scope>
    <source>
        <strain evidence="2">DSM 4</strain>
    </source>
</reference>
<accession>A0A0M0GC32</accession>
<name>A0A0M0GC32_SPOGL</name>
<dbReference type="Pfam" id="PF18143">
    <property type="entry name" value="HAD_SAK_2"/>
    <property type="match status" value="1"/>
</dbReference>
<dbReference type="Proteomes" id="UP000037109">
    <property type="component" value="Unassembled WGS sequence"/>
</dbReference>
<evidence type="ECO:0000313" key="1">
    <source>
        <dbReference type="EMBL" id="KON87414.1"/>
    </source>
</evidence>
<dbReference type="AlphaFoldDB" id="A0A0M0GC32"/>
<dbReference type="STRING" id="1459.AF332_11640"/>
<organism evidence="1 2">
    <name type="scientific">Sporosarcina globispora</name>
    <name type="common">Bacillus globisporus</name>
    <dbReference type="NCBI Taxonomy" id="1459"/>
    <lineage>
        <taxon>Bacteria</taxon>
        <taxon>Bacillati</taxon>
        <taxon>Bacillota</taxon>
        <taxon>Bacilli</taxon>
        <taxon>Bacillales</taxon>
        <taxon>Caryophanaceae</taxon>
        <taxon>Sporosarcina</taxon>
    </lineage>
</organism>
<proteinExistence type="predicted"/>
<evidence type="ECO:0008006" key="3">
    <source>
        <dbReference type="Google" id="ProtNLM"/>
    </source>
</evidence>
<gene>
    <name evidence="1" type="ORF">AF332_11640</name>
</gene>
<protein>
    <recommendedName>
        <fullName evidence="3">FCP1 homology domain-containing protein</fullName>
    </recommendedName>
</protein>
<keyword evidence="2" id="KW-1185">Reference proteome</keyword>
<sequence>MKLIFLDIDGVMNNWIESQPSNKHESLEFASSCVENLKYILKETNARIVVSSTWRIGETEKTLKDKVFKHYDLEKYILDVTPVCWEEPRGVEIASYLASLHICNVEGIVILDDDSDMEDLKDYLVRTDPKYGLTKKDAELAIQILIK</sequence>
<dbReference type="OrthoDB" id="5519656at2"/>
<dbReference type="PATRIC" id="fig|1459.3.peg.2504"/>